<name>A0A1T3NVQ9_9ACTN</name>
<comment type="caution">
    <text evidence="3">The sequence shown here is derived from an EMBL/GenBank/DDBJ whole genome shotgun (WGS) entry which is preliminary data.</text>
</comment>
<dbReference type="PANTHER" id="PTHR31157">
    <property type="entry name" value="SCP DOMAIN-CONTAINING PROTEIN"/>
    <property type="match status" value="1"/>
</dbReference>
<dbReference type="Pfam" id="PF00188">
    <property type="entry name" value="CAP"/>
    <property type="match status" value="1"/>
</dbReference>
<evidence type="ECO:0000313" key="3">
    <source>
        <dbReference type="EMBL" id="OPC80949.1"/>
    </source>
</evidence>
<feature type="compositionally biased region" description="Low complexity" evidence="1">
    <location>
        <begin position="142"/>
        <end position="153"/>
    </location>
</feature>
<gene>
    <name evidence="3" type="ORF">B4N89_08315</name>
</gene>
<dbReference type="Proteomes" id="UP000190037">
    <property type="component" value="Unassembled WGS sequence"/>
</dbReference>
<dbReference type="EMBL" id="MWQN01000001">
    <property type="protein sequence ID" value="OPC80949.1"/>
    <property type="molecule type" value="Genomic_DNA"/>
</dbReference>
<feature type="region of interest" description="Disordered" evidence="1">
    <location>
        <begin position="1"/>
        <end position="23"/>
    </location>
</feature>
<dbReference type="CDD" id="cd05379">
    <property type="entry name" value="CAP_bacterial"/>
    <property type="match status" value="1"/>
</dbReference>
<dbReference type="InterPro" id="IPR014044">
    <property type="entry name" value="CAP_dom"/>
</dbReference>
<proteinExistence type="predicted"/>
<evidence type="ECO:0000256" key="1">
    <source>
        <dbReference type="SAM" id="MobiDB-lite"/>
    </source>
</evidence>
<accession>A0A1T3NVQ9</accession>
<dbReference type="Gene3D" id="3.40.33.10">
    <property type="entry name" value="CAP"/>
    <property type="match status" value="1"/>
</dbReference>
<dbReference type="InterPro" id="IPR035940">
    <property type="entry name" value="CAP_sf"/>
</dbReference>
<evidence type="ECO:0000313" key="4">
    <source>
        <dbReference type="Proteomes" id="UP000190037"/>
    </source>
</evidence>
<dbReference type="OrthoDB" id="68195at2"/>
<feature type="region of interest" description="Disordered" evidence="1">
    <location>
        <begin position="51"/>
        <end position="157"/>
    </location>
</feature>
<dbReference type="AlphaFoldDB" id="A0A1T3NVQ9"/>
<organism evidence="3 4">
    <name type="scientific">Embleya scabrispora</name>
    <dbReference type="NCBI Taxonomy" id="159449"/>
    <lineage>
        <taxon>Bacteria</taxon>
        <taxon>Bacillati</taxon>
        <taxon>Actinomycetota</taxon>
        <taxon>Actinomycetes</taxon>
        <taxon>Kitasatosporales</taxon>
        <taxon>Streptomycetaceae</taxon>
        <taxon>Embleya</taxon>
    </lineage>
</organism>
<feature type="compositionally biased region" description="Basic residues" evidence="1">
    <location>
        <begin position="13"/>
        <end position="23"/>
    </location>
</feature>
<keyword evidence="4" id="KW-1185">Reference proteome</keyword>
<dbReference type="RefSeq" id="WP_078975260.1">
    <property type="nucleotide sequence ID" value="NZ_MWQN01000001.1"/>
</dbReference>
<dbReference type="PANTHER" id="PTHR31157:SF1">
    <property type="entry name" value="SCP DOMAIN-CONTAINING PROTEIN"/>
    <property type="match status" value="1"/>
</dbReference>
<feature type="compositionally biased region" description="Low complexity" evidence="1">
    <location>
        <begin position="102"/>
        <end position="133"/>
    </location>
</feature>
<sequence length="278" mass="28633">MARHSRTPTSERPHRRRAKSRRRRLAPLLALLAVLAVGGTVAGMVVSEHAGESSARHASGPDGDRAGRPFDGSGPAGAAAADRTGDEASRSLLPGAATTGRTALPDPGAGTTPATTAPPSTPSTAGTGTGTPSPSTPPPSKPAATPSTSAPKLPSDPEERVLALVNDERASAGCGPVKNDAKLVALARAHSADMAARDYFDHNTPDGQTPWDRAEKAGVTYLGAENIARGQKTADAVMRAWMNSPGHRRNILDCSLTKLGVGIHEGTGGPWWTQEFGR</sequence>
<evidence type="ECO:0000259" key="2">
    <source>
        <dbReference type="Pfam" id="PF00188"/>
    </source>
</evidence>
<dbReference type="STRING" id="159449.B4N89_08315"/>
<reference evidence="3 4" key="1">
    <citation type="submission" date="2017-03" db="EMBL/GenBank/DDBJ databases">
        <title>Draft genome sequence of Streptomyces scabrisporus NF3, endophyte isolated from Amphipterygium adstringens.</title>
        <authorList>
            <person name="Vazquez M."/>
            <person name="Ceapa C.D."/>
            <person name="Rodriguez Luna D."/>
            <person name="Sanchez Esquivel S."/>
        </authorList>
    </citation>
    <scope>NUCLEOTIDE SEQUENCE [LARGE SCALE GENOMIC DNA]</scope>
    <source>
        <strain evidence="3 4">NF3</strain>
    </source>
</reference>
<feature type="domain" description="SCP" evidence="2">
    <location>
        <begin position="162"/>
        <end position="276"/>
    </location>
</feature>
<feature type="compositionally biased region" description="Low complexity" evidence="1">
    <location>
        <begin position="71"/>
        <end position="82"/>
    </location>
</feature>
<protein>
    <recommendedName>
        <fullName evidence="2">SCP domain-containing protein</fullName>
    </recommendedName>
</protein>
<dbReference type="SUPFAM" id="SSF55797">
    <property type="entry name" value="PR-1-like"/>
    <property type="match status" value="1"/>
</dbReference>